<accession>A0A6J5QTH2</accession>
<gene>
    <name evidence="2" type="ORF">UFOVP1130_144</name>
</gene>
<sequence>MAAHENINWDQFSDTYKMAHAPYLQGTDHEADMDQWSYGTTKWPTSYLKAVQPRHEEAYQSLQGHLKNEVNLPDQVQVTHRGDVPKGAKIRSGSIYPEWSGKNPNSGTGIHHYGQSNRLHIYLVPREHIIGVGHDGEGEVFFDEGSGNPNEGLGALGRAKARQNLKGTK</sequence>
<feature type="compositionally biased region" description="Basic residues" evidence="1">
    <location>
        <begin position="159"/>
        <end position="169"/>
    </location>
</feature>
<organism evidence="2">
    <name type="scientific">uncultured Caudovirales phage</name>
    <dbReference type="NCBI Taxonomy" id="2100421"/>
    <lineage>
        <taxon>Viruses</taxon>
        <taxon>Duplodnaviria</taxon>
        <taxon>Heunggongvirae</taxon>
        <taxon>Uroviricota</taxon>
        <taxon>Caudoviricetes</taxon>
        <taxon>Peduoviridae</taxon>
        <taxon>Maltschvirus</taxon>
        <taxon>Maltschvirus maltsch</taxon>
    </lineage>
</organism>
<proteinExistence type="predicted"/>
<name>A0A6J5QTH2_9CAUD</name>
<feature type="region of interest" description="Disordered" evidence="1">
    <location>
        <begin position="145"/>
        <end position="169"/>
    </location>
</feature>
<evidence type="ECO:0000256" key="1">
    <source>
        <dbReference type="SAM" id="MobiDB-lite"/>
    </source>
</evidence>
<feature type="region of interest" description="Disordered" evidence="1">
    <location>
        <begin position="81"/>
        <end position="111"/>
    </location>
</feature>
<protein>
    <submittedName>
        <fullName evidence="2">Uncharacterized protein</fullName>
    </submittedName>
</protein>
<feature type="compositionally biased region" description="Polar residues" evidence="1">
    <location>
        <begin position="102"/>
        <end position="111"/>
    </location>
</feature>
<reference evidence="2" key="1">
    <citation type="submission" date="2020-05" db="EMBL/GenBank/DDBJ databases">
        <authorList>
            <person name="Chiriac C."/>
            <person name="Salcher M."/>
            <person name="Ghai R."/>
            <person name="Kavagutti S V."/>
        </authorList>
    </citation>
    <scope>NUCLEOTIDE SEQUENCE</scope>
</reference>
<evidence type="ECO:0000313" key="2">
    <source>
        <dbReference type="EMBL" id="CAB4185847.1"/>
    </source>
</evidence>
<dbReference type="EMBL" id="LR797078">
    <property type="protein sequence ID" value="CAB4185847.1"/>
    <property type="molecule type" value="Genomic_DNA"/>
</dbReference>